<evidence type="ECO:0000256" key="2">
    <source>
        <dbReference type="ARBA" id="ARBA00022448"/>
    </source>
</evidence>
<evidence type="ECO:0000256" key="1">
    <source>
        <dbReference type="ARBA" id="ARBA00009674"/>
    </source>
</evidence>
<evidence type="ECO:0000256" key="3">
    <source>
        <dbReference type="ARBA" id="ARBA00022927"/>
    </source>
</evidence>
<dbReference type="InterPro" id="IPR036390">
    <property type="entry name" value="WH_DNA-bd_sf"/>
</dbReference>
<evidence type="ECO:0000313" key="4">
    <source>
        <dbReference type="EMBL" id="PKI82860.1"/>
    </source>
</evidence>
<dbReference type="GO" id="GO:0005198">
    <property type="term" value="F:structural molecule activity"/>
    <property type="evidence" value="ECO:0007669"/>
    <property type="project" value="TreeGrafter"/>
</dbReference>
<dbReference type="STRING" id="2020962.A0A2N1J8H2"/>
<dbReference type="OrthoDB" id="245150at2759"/>
<accession>A0A2N1J8H2</accession>
<evidence type="ECO:0000313" key="5">
    <source>
        <dbReference type="Proteomes" id="UP000232875"/>
    </source>
</evidence>
<reference evidence="4 5" key="1">
    <citation type="submission" date="2017-10" db="EMBL/GenBank/DDBJ databases">
        <title>A novel species of cold-tolerant Malassezia isolated from bats.</title>
        <authorList>
            <person name="Lorch J.M."/>
            <person name="Palmer J.M."/>
            <person name="Vanderwolf K.J."/>
            <person name="Schmidt K.Z."/>
            <person name="Verant M.L."/>
            <person name="Weller T.J."/>
            <person name="Blehert D.S."/>
        </authorList>
    </citation>
    <scope>NUCLEOTIDE SEQUENCE [LARGE SCALE GENOMIC DNA]</scope>
    <source>
        <strain evidence="4 5">NWHC:44797-103</strain>
    </source>
</reference>
<dbReference type="SUPFAM" id="SSF46785">
    <property type="entry name" value="Winged helix' DNA-binding domain"/>
    <property type="match status" value="2"/>
</dbReference>
<dbReference type="PANTHER" id="PTHR13149:SF0">
    <property type="entry name" value="VACUOLAR PROTEIN-SORTING-ASSOCIATED PROTEIN 25"/>
    <property type="match status" value="1"/>
</dbReference>
<comment type="similarity">
    <text evidence="1">Belongs to the VPS25 family.</text>
</comment>
<keyword evidence="3" id="KW-0653">Protein transport</keyword>
<dbReference type="Proteomes" id="UP000232875">
    <property type="component" value="Unassembled WGS sequence"/>
</dbReference>
<dbReference type="EMBL" id="KZ454993">
    <property type="protein sequence ID" value="PKI82860.1"/>
    <property type="molecule type" value="Genomic_DNA"/>
</dbReference>
<dbReference type="InterPro" id="IPR036388">
    <property type="entry name" value="WH-like_DNA-bd_sf"/>
</dbReference>
<keyword evidence="2" id="KW-0813">Transport</keyword>
<protein>
    <recommendedName>
        <fullName evidence="6">ESCRT-II complex subunit VPS25</fullName>
    </recommendedName>
</protein>
<dbReference type="GO" id="GO:0043328">
    <property type="term" value="P:protein transport to vacuole involved in ubiquitin-dependent protein catabolic process via the multivesicular body sorting pathway"/>
    <property type="evidence" value="ECO:0007669"/>
    <property type="project" value="TreeGrafter"/>
</dbReference>
<sequence>MAHGYAFPPVHGFAPFYTLQPNPKTAVVQIEMWAQIVLGYCEANQRYTLHATGSWELQSPLFCNRVLDRAVSPAMMRIIFAYLVDHAQALYEPAAPKHAKPPRVGTVEADRFTHAESATAARSGPSDAPFSSILVLWKSPEAWGDGMYAWICNTGQNGSVLTMTELVHGELALQTQVRKGRAQVFGAQTARIAAYAGNDLLANAGEEALWDLGVKFV</sequence>
<proteinExistence type="inferred from homology"/>
<dbReference type="Gene3D" id="1.10.10.10">
    <property type="entry name" value="Winged helix-like DNA-binding domain superfamily/Winged helix DNA-binding domain"/>
    <property type="match status" value="1"/>
</dbReference>
<dbReference type="GO" id="GO:0042803">
    <property type="term" value="F:protein homodimerization activity"/>
    <property type="evidence" value="ECO:0007669"/>
    <property type="project" value="TreeGrafter"/>
</dbReference>
<dbReference type="GO" id="GO:0000814">
    <property type="term" value="C:ESCRT II complex"/>
    <property type="evidence" value="ECO:0007669"/>
    <property type="project" value="InterPro"/>
</dbReference>
<name>A0A2N1J8H2_9BASI</name>
<evidence type="ECO:0008006" key="6">
    <source>
        <dbReference type="Google" id="ProtNLM"/>
    </source>
</evidence>
<organism evidence="4 5">
    <name type="scientific">Malassezia vespertilionis</name>
    <dbReference type="NCBI Taxonomy" id="2020962"/>
    <lineage>
        <taxon>Eukaryota</taxon>
        <taxon>Fungi</taxon>
        <taxon>Dikarya</taxon>
        <taxon>Basidiomycota</taxon>
        <taxon>Ustilaginomycotina</taxon>
        <taxon>Malasseziomycetes</taxon>
        <taxon>Malasseziales</taxon>
        <taxon>Malasseziaceae</taxon>
        <taxon>Malassezia</taxon>
    </lineage>
</organism>
<dbReference type="PANTHER" id="PTHR13149">
    <property type="entry name" value="VACUOLAR PROTEIN SORTING-ASSOCIATED PROTEIN VPS25"/>
    <property type="match status" value="1"/>
</dbReference>
<dbReference type="InterPro" id="IPR014041">
    <property type="entry name" value="ESCRT-II_cplx_Vps25-sub_N"/>
</dbReference>
<dbReference type="Pfam" id="PF05871">
    <property type="entry name" value="ESCRT-II"/>
    <property type="match status" value="1"/>
</dbReference>
<dbReference type="InterPro" id="IPR008570">
    <property type="entry name" value="ESCRT-II_cplx_Vps25-sub"/>
</dbReference>
<gene>
    <name evidence="4" type="ORF">MVES_003271</name>
</gene>
<keyword evidence="5" id="KW-1185">Reference proteome</keyword>
<dbReference type="AlphaFoldDB" id="A0A2N1J8H2"/>
<dbReference type="Gene3D" id="1.10.10.570">
    <property type="entry name" value="Winged helix' DNA-binding domain. Chain C. Domain 1"/>
    <property type="match status" value="1"/>
</dbReference>